<evidence type="ECO:0000313" key="2">
    <source>
        <dbReference type="EMBL" id="KAJ5088599.1"/>
    </source>
</evidence>
<evidence type="ECO:0000313" key="3">
    <source>
        <dbReference type="Proteomes" id="UP001149165"/>
    </source>
</evidence>
<feature type="region of interest" description="Disordered" evidence="1">
    <location>
        <begin position="1"/>
        <end position="29"/>
    </location>
</feature>
<dbReference type="Proteomes" id="UP001149165">
    <property type="component" value="Unassembled WGS sequence"/>
</dbReference>
<comment type="caution">
    <text evidence="2">The sequence shown here is derived from an EMBL/GenBank/DDBJ whole genome shotgun (WGS) entry which is preliminary data.</text>
</comment>
<dbReference type="EMBL" id="JAPQKH010000007">
    <property type="protein sequence ID" value="KAJ5088599.1"/>
    <property type="molecule type" value="Genomic_DNA"/>
</dbReference>
<proteinExistence type="predicted"/>
<evidence type="ECO:0000256" key="1">
    <source>
        <dbReference type="SAM" id="MobiDB-lite"/>
    </source>
</evidence>
<organism evidence="2 3">
    <name type="scientific">Penicillium angulare</name>
    <dbReference type="NCBI Taxonomy" id="116970"/>
    <lineage>
        <taxon>Eukaryota</taxon>
        <taxon>Fungi</taxon>
        <taxon>Dikarya</taxon>
        <taxon>Ascomycota</taxon>
        <taxon>Pezizomycotina</taxon>
        <taxon>Eurotiomycetes</taxon>
        <taxon>Eurotiomycetidae</taxon>
        <taxon>Eurotiales</taxon>
        <taxon>Aspergillaceae</taxon>
        <taxon>Penicillium</taxon>
    </lineage>
</organism>
<keyword evidence="3" id="KW-1185">Reference proteome</keyword>
<dbReference type="AlphaFoldDB" id="A0A9W9EVD6"/>
<reference evidence="2" key="1">
    <citation type="submission" date="2022-11" db="EMBL/GenBank/DDBJ databases">
        <authorList>
            <person name="Petersen C."/>
        </authorList>
    </citation>
    <scope>NUCLEOTIDE SEQUENCE</scope>
    <source>
        <strain evidence="2">IBT 30069</strain>
    </source>
</reference>
<name>A0A9W9EVD6_9EURO</name>
<accession>A0A9W9EVD6</accession>
<protein>
    <submittedName>
        <fullName evidence="2">Uncharacterized protein</fullName>
    </submittedName>
</protein>
<reference evidence="2" key="2">
    <citation type="journal article" date="2023" name="IMA Fungus">
        <title>Comparative genomic study of the Penicillium genus elucidates a diverse pangenome and 15 lateral gene transfer events.</title>
        <authorList>
            <person name="Petersen C."/>
            <person name="Sorensen T."/>
            <person name="Nielsen M.R."/>
            <person name="Sondergaard T.E."/>
            <person name="Sorensen J.L."/>
            <person name="Fitzpatrick D.A."/>
            <person name="Frisvad J.C."/>
            <person name="Nielsen K.L."/>
        </authorList>
    </citation>
    <scope>NUCLEOTIDE SEQUENCE</scope>
    <source>
        <strain evidence="2">IBT 30069</strain>
    </source>
</reference>
<gene>
    <name evidence="2" type="ORF">N7456_012215</name>
</gene>
<sequence>MIATALRSGGNTRVPSSPTPKDALASGADHTAKGIKSILDHIQLGPGCEISMRHKSWAHWLQQKS</sequence>